<comment type="subcellular location">
    <subcellularLocation>
        <location evidence="1">Cell membrane</location>
        <topology evidence="1">Multi-pass membrane protein</topology>
    </subcellularLocation>
</comment>
<feature type="compositionally biased region" description="Basic and acidic residues" evidence="14">
    <location>
        <begin position="551"/>
        <end position="565"/>
    </location>
</feature>
<keyword evidence="10" id="KW-0406">Ion transport</keyword>
<sequence length="655" mass="72997">MADAPPRRLGLAPPLVDAPRAELVALTAVQSERGEAGGGGSPRRLGLLGSPLPPGAPLPGPGSGSGSACGQRSSAAHKRYRRLQNWVYNVLERPRGWAFVYHVFIFLLVFSCLVLSVLSTIQEHQEFANECLLILEFVMIIVFGLEYIIRVWSAGCCCRYRGWQGRFRFARKPFCVIDFIVFVASVAVIAAGTQGNIFATSALRSMRFLQILRMVRMDRRGGTWKLLGSVVYAHSKELITAWYIGFLVLIFASFLVYLAEKDANSDFSSYADSLWWGTITLTTIGYGDKTPHTWLGRVLAAGFALLGISFFALPAGILGSGFALKVQEQHRQKHFEKRRMPAANLIQAAWRLYSTDTSRAYLTATWYYYDSILPSFSWREEEAAGHRCLRLSRMGIKDRIRMGSSQRRTGPSKQHLAPPQMPTSPSSEQVGEASSPTKVQKSWSFNDRTRFRASLRLKPRTSAEEGPSEEVAEEKSYQCELTVDDVMPAVKTVIRSVRILKFLVAKRKFKETLRPYDVKDVIEQYSAGHLDMLGRIKSLQARVDQIVGRGPGDRKAREKGDKGPSDAEAVDEISMMGRVVKVEKQVQSIEHKLDLLLGFYSRCLRSGTSASLGTVQVPLFDPDMTSDYHSPVDHEDISVSAQTLSISRSVSTNMD</sequence>
<evidence type="ECO:0000256" key="12">
    <source>
        <dbReference type="ARBA" id="ARBA00023303"/>
    </source>
</evidence>
<feature type="transmembrane region" description="Helical" evidence="15">
    <location>
        <begin position="299"/>
        <end position="324"/>
    </location>
</feature>
<evidence type="ECO:0000256" key="14">
    <source>
        <dbReference type="SAM" id="MobiDB-lite"/>
    </source>
</evidence>
<feature type="transmembrane region" description="Helical" evidence="15">
    <location>
        <begin position="133"/>
        <end position="153"/>
    </location>
</feature>
<dbReference type="PANTHER" id="PTHR47735:SF7">
    <property type="entry name" value="POTASSIUM VOLTAGE-GATED CHANNEL SUBFAMILY KQT MEMBER 4"/>
    <property type="match status" value="1"/>
</dbReference>
<feature type="transmembrane region" description="Helical" evidence="15">
    <location>
        <begin position="99"/>
        <end position="121"/>
    </location>
</feature>
<evidence type="ECO:0000256" key="5">
    <source>
        <dbReference type="ARBA" id="ARBA00022692"/>
    </source>
</evidence>
<dbReference type="CTD" id="9132"/>
<dbReference type="InterPro" id="IPR013821">
    <property type="entry name" value="K_chnl_volt-dep_KCNQ_C"/>
</dbReference>
<evidence type="ECO:0000259" key="17">
    <source>
        <dbReference type="Pfam" id="PF03520"/>
    </source>
</evidence>
<name>A0A8B8U5H0_CAMFR</name>
<keyword evidence="6" id="KW-0631">Potassium channel</keyword>
<dbReference type="RefSeq" id="XP_032349844.1">
    <property type="nucleotide sequence ID" value="XM_032493953.1"/>
</dbReference>
<dbReference type="Pfam" id="PF03520">
    <property type="entry name" value="KCNQ_channel"/>
    <property type="match status" value="1"/>
</dbReference>
<evidence type="ECO:0000256" key="11">
    <source>
        <dbReference type="ARBA" id="ARBA00023136"/>
    </source>
</evidence>
<dbReference type="Proteomes" id="UP000694856">
    <property type="component" value="Chromosome 13"/>
</dbReference>
<evidence type="ECO:0000256" key="2">
    <source>
        <dbReference type="ARBA" id="ARBA00022448"/>
    </source>
</evidence>
<keyword evidence="5 15" id="KW-0812">Transmembrane</keyword>
<evidence type="ECO:0000256" key="7">
    <source>
        <dbReference type="ARBA" id="ARBA00022882"/>
    </source>
</evidence>
<evidence type="ECO:0000256" key="1">
    <source>
        <dbReference type="ARBA" id="ARBA00004651"/>
    </source>
</evidence>
<feature type="domain" description="Potassium channel voltage dependent KCNQ C-terminal" evidence="17">
    <location>
        <begin position="424"/>
        <end position="606"/>
    </location>
</feature>
<feature type="region of interest" description="Disordered" evidence="14">
    <location>
        <begin position="548"/>
        <end position="567"/>
    </location>
</feature>
<dbReference type="GO" id="GO:0008076">
    <property type="term" value="C:voltage-gated potassium channel complex"/>
    <property type="evidence" value="ECO:0007669"/>
    <property type="project" value="TreeGrafter"/>
</dbReference>
<comment type="catalytic activity">
    <reaction evidence="13">
        <text>K(+)(in) = K(+)(out)</text>
        <dbReference type="Rhea" id="RHEA:29463"/>
        <dbReference type="ChEBI" id="CHEBI:29103"/>
    </reaction>
</comment>
<dbReference type="Gene3D" id="6.10.140.1910">
    <property type="match status" value="2"/>
</dbReference>
<feature type="transmembrane region" description="Helical" evidence="15">
    <location>
        <begin position="239"/>
        <end position="258"/>
    </location>
</feature>
<evidence type="ECO:0000256" key="8">
    <source>
        <dbReference type="ARBA" id="ARBA00022958"/>
    </source>
</evidence>
<keyword evidence="2" id="KW-0813">Transport</keyword>
<keyword evidence="8" id="KW-0630">Potassium</keyword>
<keyword evidence="9 15" id="KW-1133">Transmembrane helix</keyword>
<evidence type="ECO:0000313" key="19">
    <source>
        <dbReference type="RefSeq" id="XP_032349844.1"/>
    </source>
</evidence>
<dbReference type="FunFam" id="1.20.120.350:FF:000017">
    <property type="entry name" value="potassium voltage-gated channel subfamily KQT member 1"/>
    <property type="match status" value="1"/>
</dbReference>
<dbReference type="Gene3D" id="1.10.287.70">
    <property type="match status" value="1"/>
</dbReference>
<dbReference type="Pfam" id="PF00520">
    <property type="entry name" value="Ion_trans"/>
    <property type="match status" value="1"/>
</dbReference>
<evidence type="ECO:0000256" key="15">
    <source>
        <dbReference type="SAM" id="Phobius"/>
    </source>
</evidence>
<keyword evidence="3" id="KW-1003">Cell membrane</keyword>
<feature type="transmembrane region" description="Helical" evidence="15">
    <location>
        <begin position="174"/>
        <end position="199"/>
    </location>
</feature>
<evidence type="ECO:0000256" key="3">
    <source>
        <dbReference type="ARBA" id="ARBA00022475"/>
    </source>
</evidence>
<keyword evidence="4" id="KW-0633">Potassium transport</keyword>
<dbReference type="GO" id="GO:0005249">
    <property type="term" value="F:voltage-gated potassium channel activity"/>
    <property type="evidence" value="ECO:0007669"/>
    <property type="project" value="InterPro"/>
</dbReference>
<dbReference type="PRINTS" id="PR00169">
    <property type="entry name" value="KCHANNEL"/>
</dbReference>
<keyword evidence="7" id="KW-0851">Voltage-gated channel</keyword>
<dbReference type="FunFam" id="1.10.287.70:FF:000016">
    <property type="entry name" value="Putative potassium voltage-gated channel subfamily KQT member 2"/>
    <property type="match status" value="1"/>
</dbReference>
<feature type="domain" description="Ion transport" evidence="16">
    <location>
        <begin position="99"/>
        <end position="328"/>
    </location>
</feature>
<evidence type="ECO:0000256" key="10">
    <source>
        <dbReference type="ARBA" id="ARBA00023065"/>
    </source>
</evidence>
<evidence type="ECO:0000313" key="18">
    <source>
        <dbReference type="Proteomes" id="UP000694856"/>
    </source>
</evidence>
<dbReference type="SUPFAM" id="SSF81324">
    <property type="entry name" value="Voltage-gated potassium channels"/>
    <property type="match status" value="1"/>
</dbReference>
<keyword evidence="11 15" id="KW-0472">Membrane</keyword>
<keyword evidence="18" id="KW-1185">Reference proteome</keyword>
<evidence type="ECO:0000256" key="9">
    <source>
        <dbReference type="ARBA" id="ARBA00022989"/>
    </source>
</evidence>
<dbReference type="PRINTS" id="PR01459">
    <property type="entry name" value="KCNQCHANNEL"/>
</dbReference>
<organism evidence="18 19">
    <name type="scientific">Camelus ferus</name>
    <name type="common">Wild bactrian camel</name>
    <name type="synonym">Camelus bactrianus ferus</name>
    <dbReference type="NCBI Taxonomy" id="419612"/>
    <lineage>
        <taxon>Eukaryota</taxon>
        <taxon>Metazoa</taxon>
        <taxon>Chordata</taxon>
        <taxon>Craniata</taxon>
        <taxon>Vertebrata</taxon>
        <taxon>Euteleostomi</taxon>
        <taxon>Mammalia</taxon>
        <taxon>Eutheria</taxon>
        <taxon>Laurasiatheria</taxon>
        <taxon>Artiodactyla</taxon>
        <taxon>Tylopoda</taxon>
        <taxon>Camelidae</taxon>
        <taxon>Camelus</taxon>
    </lineage>
</organism>
<evidence type="ECO:0000256" key="13">
    <source>
        <dbReference type="ARBA" id="ARBA00034430"/>
    </source>
</evidence>
<gene>
    <name evidence="19" type="primary">KCNQ4</name>
</gene>
<evidence type="ECO:0000259" key="16">
    <source>
        <dbReference type="Pfam" id="PF00520"/>
    </source>
</evidence>
<dbReference type="AlphaFoldDB" id="A0A8B8U5H0"/>
<feature type="region of interest" description="Disordered" evidence="14">
    <location>
        <begin position="400"/>
        <end position="441"/>
    </location>
</feature>
<dbReference type="GeneID" id="102521110"/>
<feature type="compositionally biased region" description="Polar residues" evidence="14">
    <location>
        <begin position="403"/>
        <end position="412"/>
    </location>
</feature>
<dbReference type="InterPro" id="IPR003937">
    <property type="entry name" value="K_chnl_volt-dep_KCNQ"/>
</dbReference>
<proteinExistence type="predicted"/>
<feature type="region of interest" description="Disordered" evidence="14">
    <location>
        <begin position="456"/>
        <end position="476"/>
    </location>
</feature>
<protein>
    <submittedName>
        <fullName evidence="19">Potassium voltage-gated channel subfamily KQT member 4 isoform X7</fullName>
    </submittedName>
</protein>
<keyword evidence="12" id="KW-0407">Ion channel</keyword>
<dbReference type="InterPro" id="IPR005821">
    <property type="entry name" value="Ion_trans_dom"/>
</dbReference>
<evidence type="ECO:0000256" key="6">
    <source>
        <dbReference type="ARBA" id="ARBA00022826"/>
    </source>
</evidence>
<feature type="compositionally biased region" description="Polar residues" evidence="14">
    <location>
        <begin position="423"/>
        <end position="441"/>
    </location>
</feature>
<evidence type="ECO:0000256" key="4">
    <source>
        <dbReference type="ARBA" id="ARBA00022538"/>
    </source>
</evidence>
<accession>A0A8B8U5H0</accession>
<dbReference type="PANTHER" id="PTHR47735">
    <property type="entry name" value="POTASSIUM VOLTAGE-GATED CHANNEL SUBFAMILY KQT MEMBER 4"/>
    <property type="match status" value="1"/>
</dbReference>
<reference evidence="19" key="1">
    <citation type="submission" date="2025-08" db="UniProtKB">
        <authorList>
            <consortium name="RefSeq"/>
        </authorList>
    </citation>
    <scope>IDENTIFICATION</scope>
    <source>
        <tissue evidence="19">Ear skin</tissue>
    </source>
</reference>